<dbReference type="CDD" id="cd06225">
    <property type="entry name" value="HAMP"/>
    <property type="match status" value="1"/>
</dbReference>
<feature type="domain" description="Methyl-accepting transducer" evidence="10">
    <location>
        <begin position="311"/>
        <end position="547"/>
    </location>
</feature>
<keyword evidence="2" id="KW-1003">Cell membrane</keyword>
<dbReference type="EMBL" id="LAZR01003915">
    <property type="protein sequence ID" value="KKN13519.1"/>
    <property type="molecule type" value="Genomic_DNA"/>
</dbReference>
<dbReference type="PROSITE" id="PS50192">
    <property type="entry name" value="T_SNARE"/>
    <property type="match status" value="1"/>
</dbReference>
<comment type="subcellular location">
    <subcellularLocation>
        <location evidence="1">Cell inner membrane</location>
        <topology evidence="1">Multi-pass membrane protein</topology>
    </subcellularLocation>
</comment>
<comment type="caution">
    <text evidence="13">The sequence shown here is derived from an EMBL/GenBank/DDBJ whole genome shotgun (WGS) entry which is preliminary data.</text>
</comment>
<proteinExistence type="inferred from homology"/>
<dbReference type="Gene3D" id="1.10.287.950">
    <property type="entry name" value="Methyl-accepting chemotaxis protein"/>
    <property type="match status" value="1"/>
</dbReference>
<evidence type="ECO:0000259" key="12">
    <source>
        <dbReference type="PROSITE" id="PS50885"/>
    </source>
</evidence>
<evidence type="ECO:0008006" key="14">
    <source>
        <dbReference type="Google" id="ProtNLM"/>
    </source>
</evidence>
<comment type="similarity">
    <text evidence="8">Belongs to the methyl-accepting chemotaxis (MCP) protein family.</text>
</comment>
<dbReference type="GO" id="GO:0005886">
    <property type="term" value="C:plasma membrane"/>
    <property type="evidence" value="ECO:0007669"/>
    <property type="project" value="UniProtKB-SubCell"/>
</dbReference>
<dbReference type="PANTHER" id="PTHR32089:SF119">
    <property type="entry name" value="METHYL-ACCEPTING CHEMOTAXIS PROTEIN CTPL"/>
    <property type="match status" value="1"/>
</dbReference>
<dbReference type="Pfam" id="PF00015">
    <property type="entry name" value="MCPsignal"/>
    <property type="match status" value="1"/>
</dbReference>
<dbReference type="InterPro" id="IPR033480">
    <property type="entry name" value="sCache_2"/>
</dbReference>
<evidence type="ECO:0000256" key="1">
    <source>
        <dbReference type="ARBA" id="ARBA00004429"/>
    </source>
</evidence>
<keyword evidence="4 9" id="KW-0812">Transmembrane</keyword>
<dbReference type="Pfam" id="PF17200">
    <property type="entry name" value="sCache_2"/>
    <property type="match status" value="1"/>
</dbReference>
<dbReference type="Pfam" id="PF00672">
    <property type="entry name" value="HAMP"/>
    <property type="match status" value="1"/>
</dbReference>
<keyword evidence="5 9" id="KW-1133">Transmembrane helix</keyword>
<organism evidence="13">
    <name type="scientific">marine sediment metagenome</name>
    <dbReference type="NCBI Taxonomy" id="412755"/>
    <lineage>
        <taxon>unclassified sequences</taxon>
        <taxon>metagenomes</taxon>
        <taxon>ecological metagenomes</taxon>
    </lineage>
</organism>
<accession>A0A0F9N6E5</accession>
<dbReference type="PROSITE" id="PS50111">
    <property type="entry name" value="CHEMOTAXIS_TRANSDUC_2"/>
    <property type="match status" value="1"/>
</dbReference>
<evidence type="ECO:0000256" key="5">
    <source>
        <dbReference type="ARBA" id="ARBA00022989"/>
    </source>
</evidence>
<evidence type="ECO:0000259" key="10">
    <source>
        <dbReference type="PROSITE" id="PS50111"/>
    </source>
</evidence>
<keyword evidence="3" id="KW-0997">Cell inner membrane</keyword>
<reference evidence="13" key="1">
    <citation type="journal article" date="2015" name="Nature">
        <title>Complex archaea that bridge the gap between prokaryotes and eukaryotes.</title>
        <authorList>
            <person name="Spang A."/>
            <person name="Saw J.H."/>
            <person name="Jorgensen S.L."/>
            <person name="Zaremba-Niedzwiedzka K."/>
            <person name="Martijn J."/>
            <person name="Lind A.E."/>
            <person name="van Eijk R."/>
            <person name="Schleper C."/>
            <person name="Guy L."/>
            <person name="Ettema T.J."/>
        </authorList>
    </citation>
    <scope>NUCLEOTIDE SEQUENCE</scope>
</reference>
<feature type="domain" description="HAMP" evidence="12">
    <location>
        <begin position="252"/>
        <end position="306"/>
    </location>
</feature>
<evidence type="ECO:0000256" key="2">
    <source>
        <dbReference type="ARBA" id="ARBA00022475"/>
    </source>
</evidence>
<feature type="transmembrane region" description="Helical" evidence="9">
    <location>
        <begin position="228"/>
        <end position="251"/>
    </location>
</feature>
<evidence type="ECO:0000256" key="8">
    <source>
        <dbReference type="ARBA" id="ARBA00029447"/>
    </source>
</evidence>
<dbReference type="InterPro" id="IPR003660">
    <property type="entry name" value="HAMP_dom"/>
</dbReference>
<dbReference type="SMART" id="SM00304">
    <property type="entry name" value="HAMP"/>
    <property type="match status" value="1"/>
</dbReference>
<dbReference type="InterPro" id="IPR000727">
    <property type="entry name" value="T_SNARE_dom"/>
</dbReference>
<dbReference type="AlphaFoldDB" id="A0A0F9N6E5"/>
<evidence type="ECO:0000259" key="11">
    <source>
        <dbReference type="PROSITE" id="PS50192"/>
    </source>
</evidence>
<protein>
    <recommendedName>
        <fullName evidence="14">Methyl-accepting chemotaxis protein</fullName>
    </recommendedName>
</protein>
<keyword evidence="7" id="KW-0807">Transducer</keyword>
<evidence type="ECO:0000256" key="4">
    <source>
        <dbReference type="ARBA" id="ARBA00022692"/>
    </source>
</evidence>
<feature type="transmembrane region" description="Helical" evidence="9">
    <location>
        <begin position="29"/>
        <end position="47"/>
    </location>
</feature>
<dbReference type="SUPFAM" id="SSF58104">
    <property type="entry name" value="Methyl-accepting chemotaxis protein (MCP) signaling domain"/>
    <property type="match status" value="1"/>
</dbReference>
<feature type="domain" description="T-SNARE coiled-coil homology" evidence="11">
    <location>
        <begin position="498"/>
        <end position="560"/>
    </location>
</feature>
<evidence type="ECO:0000256" key="3">
    <source>
        <dbReference type="ARBA" id="ARBA00022519"/>
    </source>
</evidence>
<dbReference type="PANTHER" id="PTHR32089">
    <property type="entry name" value="METHYL-ACCEPTING CHEMOTAXIS PROTEIN MCPB"/>
    <property type="match status" value="1"/>
</dbReference>
<sequence length="583" mass="62679">MRRARVSARPLYEAEDISDMKNLTIQTRVLLLALMPVIVLTVFLTTYNLNQARVIGEGAVAGFSSDMGASKRQELKNYLELARTAIAHLYNQPGSANDPEVRKQAWDILRQMRFDDSGSPGYIFAYDTDGVNVMHGANPALEGKNLWDFQDPNGTYLIREILKVARSGGGYVPYEWKNGDAGQVAPKLGYAIMLPKWNIMIGTGFWVNGLENQVAAMNEKVGGALKGAIIGSVTTSLIALAIIVFLALIVVRSIIRPLKSAVSAMNDIASGDGDLTRRLEVAGNDELSQLARAFNSFADQVHGLVERVLSSTRTLNEASEELNQVMGQAEQGVERQKSESDQVATAMNEMTAAAQEVANNASEASDAADHANAQVCDAQGLVHQTIGVISGLSEQVEEGVTVIEKLGADSHKIDSVLEVIRDIAGQTNLLALNAAIEAARAGEAGRGFAVVADEVRTLASRTQKSTQEIQETIERLQIGAGNAVKLIGAISERSEATVAETRKVSDALQRINQAVGVINEMNTQIASAAEEQTSVSETINQNVHEIVAITEQTAQGTHRAGLATQRLKALAADMSDQVSRYRV</sequence>
<dbReference type="SMART" id="SM01049">
    <property type="entry name" value="Cache_2"/>
    <property type="match status" value="1"/>
</dbReference>
<evidence type="ECO:0000256" key="6">
    <source>
        <dbReference type="ARBA" id="ARBA00023136"/>
    </source>
</evidence>
<evidence type="ECO:0000313" key="13">
    <source>
        <dbReference type="EMBL" id="KKN13519.1"/>
    </source>
</evidence>
<dbReference type="CDD" id="cd11386">
    <property type="entry name" value="MCP_signal"/>
    <property type="match status" value="1"/>
</dbReference>
<dbReference type="FunFam" id="1.10.287.950:FF:000001">
    <property type="entry name" value="Methyl-accepting chemotaxis sensory transducer"/>
    <property type="match status" value="1"/>
</dbReference>
<gene>
    <name evidence="13" type="ORF">LCGC14_1005530</name>
</gene>
<evidence type="ECO:0000256" key="9">
    <source>
        <dbReference type="SAM" id="Phobius"/>
    </source>
</evidence>
<dbReference type="PROSITE" id="PS50885">
    <property type="entry name" value="HAMP"/>
    <property type="match status" value="1"/>
</dbReference>
<keyword evidence="6 9" id="KW-0472">Membrane</keyword>
<evidence type="ECO:0000256" key="7">
    <source>
        <dbReference type="ARBA" id="ARBA00023224"/>
    </source>
</evidence>
<dbReference type="Gene3D" id="3.30.450.20">
    <property type="entry name" value="PAS domain"/>
    <property type="match status" value="1"/>
</dbReference>
<dbReference type="InterPro" id="IPR004089">
    <property type="entry name" value="MCPsignal_dom"/>
</dbReference>
<name>A0A0F9N6E5_9ZZZZ</name>
<dbReference type="SMART" id="SM00283">
    <property type="entry name" value="MA"/>
    <property type="match status" value="1"/>
</dbReference>
<dbReference type="GO" id="GO:0007165">
    <property type="term" value="P:signal transduction"/>
    <property type="evidence" value="ECO:0007669"/>
    <property type="project" value="UniProtKB-KW"/>
</dbReference>